<dbReference type="eggNOG" id="COG4991">
    <property type="taxonomic scope" value="Bacteria"/>
</dbReference>
<feature type="compositionally biased region" description="Low complexity" evidence="1">
    <location>
        <begin position="425"/>
        <end position="491"/>
    </location>
</feature>
<feature type="compositionally biased region" description="Low complexity" evidence="1">
    <location>
        <begin position="295"/>
        <end position="316"/>
    </location>
</feature>
<dbReference type="Proteomes" id="UP000001551">
    <property type="component" value="Chromosome"/>
</dbReference>
<feature type="compositionally biased region" description="Low complexity" evidence="1">
    <location>
        <begin position="347"/>
        <end position="375"/>
    </location>
</feature>
<evidence type="ECO:0000256" key="1">
    <source>
        <dbReference type="SAM" id="MobiDB-lite"/>
    </source>
</evidence>
<evidence type="ECO:0000313" key="4">
    <source>
        <dbReference type="Proteomes" id="UP000001551"/>
    </source>
</evidence>
<dbReference type="EMBL" id="CP002400">
    <property type="protein sequence ID" value="ADU26774.1"/>
    <property type="molecule type" value="Genomic_DNA"/>
</dbReference>
<gene>
    <name evidence="3" type="ordered locus">Ethha_1226</name>
</gene>
<dbReference type="STRING" id="663278.Ethha_1226"/>
<proteinExistence type="predicted"/>
<evidence type="ECO:0000256" key="2">
    <source>
        <dbReference type="SAM" id="SignalP"/>
    </source>
</evidence>
<feature type="region of interest" description="Disordered" evidence="1">
    <location>
        <begin position="39"/>
        <end position="104"/>
    </location>
</feature>
<feature type="compositionally biased region" description="Polar residues" evidence="1">
    <location>
        <begin position="404"/>
        <end position="413"/>
    </location>
</feature>
<protein>
    <submittedName>
        <fullName evidence="3">Uncharacterized protein</fullName>
    </submittedName>
</protein>
<keyword evidence="2" id="KW-0732">Signal</keyword>
<organism evidence="3 4">
    <name type="scientific">Ethanoligenens harbinense (strain DSM 18485 / JCM 12961 / CGMCC 1.5033 / YUAN-3)</name>
    <dbReference type="NCBI Taxonomy" id="663278"/>
    <lineage>
        <taxon>Bacteria</taxon>
        <taxon>Bacillati</taxon>
        <taxon>Bacillota</taxon>
        <taxon>Clostridia</taxon>
        <taxon>Eubacteriales</taxon>
        <taxon>Oscillospiraceae</taxon>
        <taxon>Ethanoligenens</taxon>
    </lineage>
</organism>
<dbReference type="AlphaFoldDB" id="E6U5L5"/>
<dbReference type="KEGG" id="eha:Ethha_1226"/>
<feature type="region of interest" description="Disordered" evidence="1">
    <location>
        <begin position="295"/>
        <end position="508"/>
    </location>
</feature>
<evidence type="ECO:0000313" key="3">
    <source>
        <dbReference type="EMBL" id="ADU26774.1"/>
    </source>
</evidence>
<dbReference type="HOGENOM" id="CLU_536124_0_0_9"/>
<feature type="compositionally biased region" description="Basic and acidic residues" evidence="1">
    <location>
        <begin position="390"/>
        <end position="403"/>
    </location>
</feature>
<feature type="compositionally biased region" description="Polar residues" evidence="1">
    <location>
        <begin position="80"/>
        <end position="104"/>
    </location>
</feature>
<feature type="signal peptide" evidence="2">
    <location>
        <begin position="1"/>
        <end position="29"/>
    </location>
</feature>
<accession>E6U5L5</accession>
<feature type="compositionally biased region" description="Basic and acidic residues" evidence="1">
    <location>
        <begin position="334"/>
        <end position="344"/>
    </location>
</feature>
<feature type="compositionally biased region" description="Polar residues" evidence="1">
    <location>
        <begin position="317"/>
        <end position="333"/>
    </location>
</feature>
<keyword evidence="4" id="KW-1185">Reference proteome</keyword>
<name>E6U5L5_ETHHY</name>
<reference evidence="3 4" key="1">
    <citation type="submission" date="2010-12" db="EMBL/GenBank/DDBJ databases">
        <title>Complete sequence of Ethanoligenens harbinense YUAN-3.</title>
        <authorList>
            <person name="Lucas S."/>
            <person name="Copeland A."/>
            <person name="Lapidus A."/>
            <person name="Cheng J.-F."/>
            <person name="Bruce D."/>
            <person name="Goodwin L."/>
            <person name="Pitluck S."/>
            <person name="Chertkov O."/>
            <person name="Misra M."/>
            <person name="Detter J.C."/>
            <person name="Han C."/>
            <person name="Tapia R."/>
            <person name="Land M."/>
            <person name="Hauser L."/>
            <person name="Jeffries C."/>
            <person name="Kyrpides N."/>
            <person name="Ivanova N."/>
            <person name="Mikhailova N."/>
            <person name="Wang A."/>
            <person name="Mouttaki H."/>
            <person name="He Z."/>
            <person name="Zhou J."/>
            <person name="Hemme C.L."/>
            <person name="Woyke T."/>
        </authorList>
    </citation>
    <scope>NUCLEOTIDE SEQUENCE [LARGE SCALE GENOMIC DNA]</scope>
    <source>
        <strain evidence="4">DSM 18485 / JCM 12961 / CGMCC 1.5033 / YUAN-3</strain>
    </source>
</reference>
<dbReference type="RefSeq" id="WP_013485135.1">
    <property type="nucleotide sequence ID" value="NC_014828.1"/>
</dbReference>
<feature type="compositionally biased region" description="Polar residues" evidence="1">
    <location>
        <begin position="41"/>
        <end position="65"/>
    </location>
</feature>
<sequence>MKKKVIAGFRSAIAATLATIMIFSSTVQTSAEPLKLEHARQNQGASTILQKVPDNQTPGTNSTVSEAGVSPSGEPGAASGITNTSDQNRRTSGTVPSIPQKSNVVLPTSSTSFNTALAGLLISDDATLDQEMVAKSMEQVPTNSGIWVPASARNDILNLLNAASAYPFTIDGDGYIHKIRDSILTSQKSLTFYNKIDALISGQDRIILSISPYYWSYNESSHTITKQEISDSVSVVFHDSRIMILDRAHFAPKSQNEYPALAIFMLNTLYKDGTDYTSAVSKELSSILEKAASSSSNSTVLPSSNSTSSQDFSNVSGNSSQTQSDASSGNSSSPKKDAGDDGSNREPSGSPKTSGSSVDSSSQISTSASSASQVSGKTENVFSSGSVSSSERDSLQDEQKDKTFSNTVSSSRSVDVKTNPPAKTDAASAVSSGSSQLSPPSKSGSDSSIPSAASDNSSSNSTGSRSYPSVSSQSSGSQAPSQASSASNNSSDKTDDSSSTKHCQHFSR</sequence>
<feature type="chain" id="PRO_5039156847" evidence="2">
    <location>
        <begin position="30"/>
        <end position="508"/>
    </location>
</feature>